<dbReference type="Gene3D" id="3.30.160.60">
    <property type="entry name" value="Classic Zinc Finger"/>
    <property type="match status" value="2"/>
</dbReference>
<keyword evidence="5" id="KW-0862">Zinc</keyword>
<evidence type="ECO:0000256" key="9">
    <source>
        <dbReference type="PROSITE-ProRule" id="PRU00042"/>
    </source>
</evidence>
<protein>
    <submittedName>
        <fullName evidence="12">CIC11C00000003497</fullName>
    </submittedName>
</protein>
<evidence type="ECO:0000256" key="6">
    <source>
        <dbReference type="ARBA" id="ARBA00023015"/>
    </source>
</evidence>
<dbReference type="PANTHER" id="PTHR14003:SF19">
    <property type="entry name" value="YY2 TRANSCRIPTION FACTOR"/>
    <property type="match status" value="1"/>
</dbReference>
<evidence type="ECO:0000256" key="8">
    <source>
        <dbReference type="ARBA" id="ARBA00023242"/>
    </source>
</evidence>
<comment type="subcellular location">
    <subcellularLocation>
        <location evidence="1">Nucleus</location>
    </subcellularLocation>
</comment>
<evidence type="ECO:0000256" key="7">
    <source>
        <dbReference type="ARBA" id="ARBA00023163"/>
    </source>
</evidence>
<dbReference type="InterPro" id="IPR036236">
    <property type="entry name" value="Znf_C2H2_sf"/>
</dbReference>
<dbReference type="FunFam" id="3.30.160.60:FF:001752">
    <property type="entry name" value="Transcriptional factor SWI5"/>
    <property type="match status" value="1"/>
</dbReference>
<evidence type="ECO:0000256" key="4">
    <source>
        <dbReference type="ARBA" id="ARBA00022771"/>
    </source>
</evidence>
<keyword evidence="8" id="KW-0539">Nucleus</keyword>
<dbReference type="GO" id="GO:0008270">
    <property type="term" value="F:zinc ion binding"/>
    <property type="evidence" value="ECO:0007669"/>
    <property type="project" value="UniProtKB-KW"/>
</dbReference>
<dbReference type="GO" id="GO:0000978">
    <property type="term" value="F:RNA polymerase II cis-regulatory region sequence-specific DNA binding"/>
    <property type="evidence" value="ECO:0007669"/>
    <property type="project" value="TreeGrafter"/>
</dbReference>
<reference evidence="12 13" key="1">
    <citation type="submission" date="2016-10" db="EMBL/GenBank/DDBJ databases">
        <authorList>
            <person name="de Groot N.N."/>
        </authorList>
    </citation>
    <scope>NUCLEOTIDE SEQUENCE [LARGE SCALE GENOMIC DNA]</scope>
    <source>
        <strain evidence="12 13">CBS 141442</strain>
    </source>
</reference>
<evidence type="ECO:0000313" key="13">
    <source>
        <dbReference type="Proteomes" id="UP000182334"/>
    </source>
</evidence>
<evidence type="ECO:0000259" key="11">
    <source>
        <dbReference type="PROSITE" id="PS50157"/>
    </source>
</evidence>
<dbReference type="AlphaFoldDB" id="A0A1L0BLX5"/>
<dbReference type="STRING" id="45354.A0A1L0BLX5"/>
<dbReference type="SUPFAM" id="SSF57667">
    <property type="entry name" value="beta-beta-alpha zinc fingers"/>
    <property type="match status" value="1"/>
</dbReference>
<keyword evidence="3" id="KW-0677">Repeat</keyword>
<feature type="domain" description="C2H2-type" evidence="11">
    <location>
        <begin position="497"/>
        <end position="526"/>
    </location>
</feature>
<dbReference type="PROSITE" id="PS50157">
    <property type="entry name" value="ZINC_FINGER_C2H2_2"/>
    <property type="match status" value="2"/>
</dbReference>
<keyword evidence="6" id="KW-0805">Transcription regulation</keyword>
<evidence type="ECO:0000256" key="2">
    <source>
        <dbReference type="ARBA" id="ARBA00022723"/>
    </source>
</evidence>
<organism evidence="12 13">
    <name type="scientific">Sungouiella intermedia</name>
    <dbReference type="NCBI Taxonomy" id="45354"/>
    <lineage>
        <taxon>Eukaryota</taxon>
        <taxon>Fungi</taxon>
        <taxon>Dikarya</taxon>
        <taxon>Ascomycota</taxon>
        <taxon>Saccharomycotina</taxon>
        <taxon>Pichiomycetes</taxon>
        <taxon>Metschnikowiaceae</taxon>
        <taxon>Sungouiella</taxon>
    </lineage>
</organism>
<dbReference type="InterPro" id="IPR013087">
    <property type="entry name" value="Znf_C2H2_type"/>
</dbReference>
<dbReference type="FunFam" id="3.30.160.60:FF:000086">
    <property type="entry name" value="transcription factor E4F1 isoform X1"/>
    <property type="match status" value="1"/>
</dbReference>
<dbReference type="PROSITE" id="PS00028">
    <property type="entry name" value="ZINC_FINGER_C2H2_1"/>
    <property type="match status" value="2"/>
</dbReference>
<dbReference type="GO" id="GO:0000981">
    <property type="term" value="F:DNA-binding transcription factor activity, RNA polymerase II-specific"/>
    <property type="evidence" value="ECO:0007669"/>
    <property type="project" value="TreeGrafter"/>
</dbReference>
<keyword evidence="7" id="KW-0804">Transcription</keyword>
<dbReference type="Pfam" id="PF00096">
    <property type="entry name" value="zf-C2H2"/>
    <property type="match status" value="2"/>
</dbReference>
<feature type="region of interest" description="Disordered" evidence="10">
    <location>
        <begin position="338"/>
        <end position="358"/>
    </location>
</feature>
<evidence type="ECO:0000313" key="12">
    <source>
        <dbReference type="EMBL" id="SGZ52243.1"/>
    </source>
</evidence>
<dbReference type="PANTHER" id="PTHR14003">
    <property type="entry name" value="TRANSCRIPTIONAL REPRESSOR PROTEIN YY"/>
    <property type="match status" value="1"/>
</dbReference>
<keyword evidence="13" id="KW-1185">Reference proteome</keyword>
<dbReference type="GO" id="GO:0005667">
    <property type="term" value="C:transcription regulator complex"/>
    <property type="evidence" value="ECO:0007669"/>
    <property type="project" value="TreeGrafter"/>
</dbReference>
<dbReference type="Proteomes" id="UP000182334">
    <property type="component" value="Chromosome III"/>
</dbReference>
<name>A0A1L0BLX5_9ASCO</name>
<dbReference type="GO" id="GO:0005634">
    <property type="term" value="C:nucleus"/>
    <property type="evidence" value="ECO:0007669"/>
    <property type="project" value="UniProtKB-SubCell"/>
</dbReference>
<accession>A0A1L0BLX5</accession>
<keyword evidence="2" id="KW-0479">Metal-binding</keyword>
<evidence type="ECO:0000256" key="5">
    <source>
        <dbReference type="ARBA" id="ARBA00022833"/>
    </source>
</evidence>
<dbReference type="GO" id="GO:0000785">
    <property type="term" value="C:chromatin"/>
    <property type="evidence" value="ECO:0007669"/>
    <property type="project" value="TreeGrafter"/>
</dbReference>
<evidence type="ECO:0000256" key="3">
    <source>
        <dbReference type="ARBA" id="ARBA00022737"/>
    </source>
</evidence>
<gene>
    <name evidence="12" type="ORF">SAMEA4029010_CIC11G00000003497</name>
</gene>
<dbReference type="OrthoDB" id="3437960at2759"/>
<evidence type="ECO:0000256" key="1">
    <source>
        <dbReference type="ARBA" id="ARBA00004123"/>
    </source>
</evidence>
<evidence type="ECO:0000256" key="10">
    <source>
        <dbReference type="SAM" id="MobiDB-lite"/>
    </source>
</evidence>
<feature type="region of interest" description="Disordered" evidence="10">
    <location>
        <begin position="1"/>
        <end position="24"/>
    </location>
</feature>
<proteinExistence type="predicted"/>
<feature type="domain" description="C2H2-type" evidence="11">
    <location>
        <begin position="527"/>
        <end position="554"/>
    </location>
</feature>
<dbReference type="EMBL" id="LT635758">
    <property type="protein sequence ID" value="SGZ52243.1"/>
    <property type="molecule type" value="Genomic_DNA"/>
</dbReference>
<keyword evidence="4 9" id="KW-0863">Zinc-finger</keyword>
<sequence>MDPYTSWDDIVPTQRSRPPQDDDFSQYFSEYKNFDNLFNEALTTLQDLDVPLGYPVATAPLALSSPFRHAKKPSGTAIFGFAEHTRDLSLNGHEIRLRPHSEAVRSISPSQLASRSAYPITNDQLDFNFSQPLEECKPIHLDEADELPKKSEDLIVTNSNPKSYKFPPDSLSPLRSPSHNFDDFLSNPLPTIRHPKQTQEYPEDIDILLADSKTKKYVPIPVQEPDMKYQIKSGPMNGMSSMNSTSMNNGPMNTSMNPNLSKMNSMNNMNSGMSTMTPVMTPAVVNPSAISPQMMMKHMSPNQLLPLRNVSSVNRDMRLIPAEPLNINMNVYLPPPSTSLSADSPEPHSPLPQAYSSPIRHNLATSASSQYEKRNFYNPQFFSDDAELYYEDQYQAPLLKSSPIRPYNDSFNNDTVTDANETILQLTPLKNQAPMTPLKKQITLEWSPIISPNEKANNDVRRAIQELSPKRIIKKTSLLPPGELDRYWEGPDENKVFTCTYKNCGKKFTRRYNVRSHIQTHLSDRPFTCTYCPKSFVRQHDLNRHIKSHMVSKHCKCKCGKEFTRVEGYRKHLTNGICSRTTESEGGVLKPGYNKHKGENILDGLTSNRLNDELGL</sequence>
<dbReference type="SMART" id="SM00355">
    <property type="entry name" value="ZnF_C2H2"/>
    <property type="match status" value="2"/>
</dbReference>
<dbReference type="GO" id="GO:0045944">
    <property type="term" value="P:positive regulation of transcription by RNA polymerase II"/>
    <property type="evidence" value="ECO:0007669"/>
    <property type="project" value="UniProtKB-ARBA"/>
</dbReference>